<protein>
    <submittedName>
        <fullName evidence="1">Uncharacterized protein</fullName>
    </submittedName>
</protein>
<name>A0A3M8P4A7_9BACL</name>
<dbReference type="RefSeq" id="WP_123166582.1">
    <property type="nucleotide sequence ID" value="NZ_RIAX01000019.1"/>
</dbReference>
<dbReference type="EMBL" id="RIAX01000019">
    <property type="protein sequence ID" value="RNF38231.1"/>
    <property type="molecule type" value="Genomic_DNA"/>
</dbReference>
<proteinExistence type="predicted"/>
<reference evidence="1 2" key="1">
    <citation type="journal article" date="2018" name="Int. J. Syst. Evol. Microbiol.">
        <title>Planococcus salinus sp. nov., a moderately halophilic bacterium isolated from a saline-alkali soil.</title>
        <authorList>
            <person name="Gan L."/>
        </authorList>
    </citation>
    <scope>NUCLEOTIDE SEQUENCE [LARGE SCALE GENOMIC DNA]</scope>
    <source>
        <strain evidence="1 2">LCB217</strain>
    </source>
</reference>
<evidence type="ECO:0000313" key="2">
    <source>
        <dbReference type="Proteomes" id="UP000275473"/>
    </source>
</evidence>
<gene>
    <name evidence="1" type="ORF">EEX84_15625</name>
</gene>
<evidence type="ECO:0000313" key="1">
    <source>
        <dbReference type="EMBL" id="RNF38231.1"/>
    </source>
</evidence>
<sequence>MFNSVAQLIEAKAYKDKRSIPWNRICQEEQLSEQFIRETRDQVHWKLISEYQDLSEEFIRQYSGYLFWDKVTAHQKVSERFIEEFASAEKWQPAEEYQSKRQLKTLEKEGKPFDAKEYWRLVSEKTELANSKGLSPAFIEKHADKLSWPALSVHQQLPMPLIDRHQHQVDWIAVTRLQVLSERFIEKHRGQVEWETISFHQQLSERFINRHHAKMSFISAEQPRSEAFLYTHLDKMDAASVIENQKLDTIKRYEPLDVYVIGKGDRKKYIIQFHEEGKPDLWNIHKAEEVELFDQLEENGLYEAIEQDFPELILNEDFHF</sequence>
<keyword evidence="2" id="KW-1185">Reference proteome</keyword>
<dbReference type="Proteomes" id="UP000275473">
    <property type="component" value="Unassembled WGS sequence"/>
</dbReference>
<comment type="caution">
    <text evidence="1">The sequence shown here is derived from an EMBL/GenBank/DDBJ whole genome shotgun (WGS) entry which is preliminary data.</text>
</comment>
<accession>A0A3M8P4A7</accession>
<dbReference type="OrthoDB" id="2423658at2"/>
<dbReference type="AlphaFoldDB" id="A0A3M8P4A7"/>
<organism evidence="1 2">
    <name type="scientific">Planococcus salinus</name>
    <dbReference type="NCBI Taxonomy" id="1848460"/>
    <lineage>
        <taxon>Bacteria</taxon>
        <taxon>Bacillati</taxon>
        <taxon>Bacillota</taxon>
        <taxon>Bacilli</taxon>
        <taxon>Bacillales</taxon>
        <taxon>Caryophanaceae</taxon>
        <taxon>Planococcus</taxon>
    </lineage>
</organism>